<dbReference type="EMBL" id="LUGM01000002">
    <property type="protein sequence ID" value="KYH13300.1"/>
    <property type="molecule type" value="Genomic_DNA"/>
</dbReference>
<gene>
    <name evidence="4" type="ORF">A0131_00540</name>
    <name evidence="3" type="ORF">K8V85_01210</name>
    <name evidence="2" type="ORF">SKL01_25240</name>
</gene>
<dbReference type="GeneID" id="69906333"/>
<dbReference type="KEGG" id="skl:C7J89_04570"/>
<accession>A0A151A2A9</accession>
<evidence type="ECO:0000313" key="2">
    <source>
        <dbReference type="EMBL" id="GEP83346.1"/>
    </source>
</evidence>
<dbReference type="EMBL" id="BKAQ01000029">
    <property type="protein sequence ID" value="GEP83346.1"/>
    <property type="molecule type" value="Genomic_DNA"/>
</dbReference>
<dbReference type="Proteomes" id="UP000706163">
    <property type="component" value="Unassembled WGS sequence"/>
</dbReference>
<protein>
    <submittedName>
        <fullName evidence="4">Uncharacterized protein</fullName>
    </submittedName>
</protein>
<keyword evidence="1" id="KW-0472">Membrane</keyword>
<dbReference type="RefSeq" id="WP_061853530.1">
    <property type="nucleotide sequence ID" value="NZ_BKAQ01000029.1"/>
</dbReference>
<dbReference type="AlphaFoldDB" id="A0A151A2A9"/>
<reference evidence="4 5" key="1">
    <citation type="submission" date="2016-02" db="EMBL/GenBank/DDBJ databases">
        <title>Draft genome sequence of hydrocarbon degrading Staphylococcus saprophyticus Strain CNV2, isolated from crude-oil contaminated soil from Noonmati Oil Refinery, Guwahati, Assam, India.</title>
        <authorList>
            <person name="Mukherjee A."/>
            <person name="Chettri B."/>
            <person name="Langpoklakpam J."/>
            <person name="Singh A.K."/>
            <person name="Chattopadhyay D.J."/>
        </authorList>
    </citation>
    <scope>NUCLEOTIDE SEQUENCE [LARGE SCALE GENOMIC DNA]</scope>
    <source>
        <strain evidence="4 5">CNV2</strain>
    </source>
</reference>
<reference evidence="3" key="4">
    <citation type="submission" date="2021-09" db="EMBL/GenBank/DDBJ databases">
        <authorList>
            <person name="Gilroy R."/>
        </authorList>
    </citation>
    <scope>NUCLEOTIDE SEQUENCE</scope>
    <source>
        <strain evidence="3">CHK149-3286</strain>
    </source>
</reference>
<dbReference type="EMBL" id="DYVT01000014">
    <property type="protein sequence ID" value="HJF66905.1"/>
    <property type="molecule type" value="Genomic_DNA"/>
</dbReference>
<feature type="transmembrane region" description="Helical" evidence="1">
    <location>
        <begin position="6"/>
        <end position="39"/>
    </location>
</feature>
<evidence type="ECO:0000313" key="5">
    <source>
        <dbReference type="Proteomes" id="UP000075418"/>
    </source>
</evidence>
<name>A0A151A2A9_9STAP</name>
<sequence length="72" mass="7921">MAIFSNILLVIGIILLILMKLIPAIAMFVASLAISLVIFNALFRDKKGMRIAVNVSFVVVIFVIVIAYKILT</sequence>
<reference evidence="2 6" key="2">
    <citation type="submission" date="2019-07" db="EMBL/GenBank/DDBJ databases">
        <title>Whole genome shotgun sequence of Staphylococcus kloosii NBRC 109624.</title>
        <authorList>
            <person name="Hosoyama A."/>
            <person name="Uohara A."/>
            <person name="Ohji S."/>
            <person name="Ichikawa N."/>
        </authorList>
    </citation>
    <scope>NUCLEOTIDE SEQUENCE [LARGE SCALE GENOMIC DNA]</scope>
    <source>
        <strain evidence="2 6">NBRC 109624</strain>
    </source>
</reference>
<comment type="caution">
    <text evidence="4">The sequence shown here is derived from an EMBL/GenBank/DDBJ whole genome shotgun (WGS) entry which is preliminary data.</text>
</comment>
<dbReference type="Proteomes" id="UP000321040">
    <property type="component" value="Unassembled WGS sequence"/>
</dbReference>
<reference evidence="3" key="3">
    <citation type="journal article" date="2021" name="PeerJ">
        <title>Extensive microbial diversity within the chicken gut microbiome revealed by metagenomics and culture.</title>
        <authorList>
            <person name="Gilroy R."/>
            <person name="Ravi A."/>
            <person name="Getino M."/>
            <person name="Pursley I."/>
            <person name="Horton D.L."/>
            <person name="Alikhan N.F."/>
            <person name="Baker D."/>
            <person name="Gharbi K."/>
            <person name="Hall N."/>
            <person name="Watson M."/>
            <person name="Adriaenssens E.M."/>
            <person name="Foster-Nyarko E."/>
            <person name="Jarju S."/>
            <person name="Secka A."/>
            <person name="Antonio M."/>
            <person name="Oren A."/>
            <person name="Chaudhuri R.R."/>
            <person name="La Ragione R."/>
            <person name="Hildebrand F."/>
            <person name="Pallen M.J."/>
        </authorList>
    </citation>
    <scope>NUCLEOTIDE SEQUENCE</scope>
    <source>
        <strain evidence="3">CHK149-3286</strain>
    </source>
</reference>
<evidence type="ECO:0000313" key="4">
    <source>
        <dbReference type="EMBL" id="KYH13300.1"/>
    </source>
</evidence>
<keyword evidence="1" id="KW-1133">Transmembrane helix</keyword>
<dbReference type="Proteomes" id="UP000075418">
    <property type="component" value="Unassembled WGS sequence"/>
</dbReference>
<keyword evidence="1" id="KW-0812">Transmembrane</keyword>
<proteinExistence type="predicted"/>
<keyword evidence="6" id="KW-1185">Reference proteome</keyword>
<evidence type="ECO:0000313" key="3">
    <source>
        <dbReference type="EMBL" id="HJF66905.1"/>
    </source>
</evidence>
<feature type="transmembrane region" description="Helical" evidence="1">
    <location>
        <begin position="51"/>
        <end position="71"/>
    </location>
</feature>
<evidence type="ECO:0000313" key="6">
    <source>
        <dbReference type="Proteomes" id="UP000321040"/>
    </source>
</evidence>
<organism evidence="4 5">
    <name type="scientific">Staphylococcus kloosii</name>
    <dbReference type="NCBI Taxonomy" id="29384"/>
    <lineage>
        <taxon>Bacteria</taxon>
        <taxon>Bacillati</taxon>
        <taxon>Bacillota</taxon>
        <taxon>Bacilli</taxon>
        <taxon>Bacillales</taxon>
        <taxon>Staphylococcaceae</taxon>
        <taxon>Staphylococcus</taxon>
    </lineage>
</organism>
<evidence type="ECO:0000256" key="1">
    <source>
        <dbReference type="SAM" id="Phobius"/>
    </source>
</evidence>